<sequence length="316" mass="36068">MSKFKIDTDAAENESLPGFSLTIEGMDPAVVHSDSEMQEQLIGRLQHNVDVTIFDMSEGLYERLTVEQNVSFFHKWFGCSKPLPEILVMFELQHSAGQPLKICSTSVLRRIYFAKQYMISAALIVFREPIQGVDLLTINTFMKMLQELAGDQTPVLILVSNLEHAFLLSDSPYNLHCRGLHKVQMETGKKDAMEDNTSPSPSVNNLFKVPAKIDDKVILFDPLEIDYIESQAGKSQIVINNESFTMDSTLAEIGKQLEFYGFYRCHRSYVVNLQKVREIITWSKNTYSLRIDNKTQSTIPLSRTKVQEIQQIFNLK</sequence>
<dbReference type="InterPro" id="IPR012046">
    <property type="entry name" value="LytTR_ABC"/>
</dbReference>
<evidence type="ECO:0000313" key="2">
    <source>
        <dbReference type="EMBL" id="GAA0589515.1"/>
    </source>
</evidence>
<dbReference type="InterPro" id="IPR027417">
    <property type="entry name" value="P-loop_NTPase"/>
</dbReference>
<feature type="domain" description="HTH LytTR-type" evidence="1">
    <location>
        <begin position="209"/>
        <end position="315"/>
    </location>
</feature>
<gene>
    <name evidence="2" type="ORF">GCM10009001_01770</name>
</gene>
<evidence type="ECO:0000259" key="1">
    <source>
        <dbReference type="PROSITE" id="PS50930"/>
    </source>
</evidence>
<dbReference type="Pfam" id="PF04397">
    <property type="entry name" value="LytTR"/>
    <property type="match status" value="1"/>
</dbReference>
<dbReference type="InterPro" id="IPR007492">
    <property type="entry name" value="LytTR_DNA-bd_dom"/>
</dbReference>
<dbReference type="SUPFAM" id="SSF52540">
    <property type="entry name" value="P-loop containing nucleoside triphosphate hydrolases"/>
    <property type="match status" value="1"/>
</dbReference>
<dbReference type="EMBL" id="BAAADS010000001">
    <property type="protein sequence ID" value="GAA0589515.1"/>
    <property type="molecule type" value="Genomic_DNA"/>
</dbReference>
<dbReference type="PROSITE" id="PS50930">
    <property type="entry name" value="HTH_LYTTR"/>
    <property type="match status" value="1"/>
</dbReference>
<accession>A0ABN1FF93</accession>
<dbReference type="InterPro" id="IPR046947">
    <property type="entry name" value="LytR-like"/>
</dbReference>
<keyword evidence="2" id="KW-0238">DNA-binding</keyword>
<organism evidence="2 3">
    <name type="scientific">Virgibacillus siamensis</name>
    <dbReference type="NCBI Taxonomy" id="480071"/>
    <lineage>
        <taxon>Bacteria</taxon>
        <taxon>Bacillati</taxon>
        <taxon>Bacillota</taxon>
        <taxon>Bacilli</taxon>
        <taxon>Bacillales</taxon>
        <taxon>Bacillaceae</taxon>
        <taxon>Virgibacillus</taxon>
    </lineage>
</organism>
<proteinExistence type="predicted"/>
<comment type="caution">
    <text evidence="2">The sequence shown here is derived from an EMBL/GenBank/DDBJ whole genome shotgun (WGS) entry which is preliminary data.</text>
</comment>
<evidence type="ECO:0000313" key="3">
    <source>
        <dbReference type="Proteomes" id="UP001500866"/>
    </source>
</evidence>
<name>A0ABN1FF93_9BACI</name>
<keyword evidence="3" id="KW-1185">Reference proteome</keyword>
<dbReference type="Proteomes" id="UP001500866">
    <property type="component" value="Unassembled WGS sequence"/>
</dbReference>
<dbReference type="PIRSF" id="PIRSF036612">
    <property type="entry name" value="ABC_ATP_LytTR"/>
    <property type="match status" value="1"/>
</dbReference>
<dbReference type="PANTHER" id="PTHR37299:SF1">
    <property type="entry name" value="STAGE 0 SPORULATION PROTEIN A HOMOLOG"/>
    <property type="match status" value="1"/>
</dbReference>
<dbReference type="SMART" id="SM00850">
    <property type="entry name" value="LytTR"/>
    <property type="match status" value="1"/>
</dbReference>
<dbReference type="Gene3D" id="3.40.50.300">
    <property type="entry name" value="P-loop containing nucleotide triphosphate hydrolases"/>
    <property type="match status" value="1"/>
</dbReference>
<dbReference type="PANTHER" id="PTHR37299">
    <property type="entry name" value="TRANSCRIPTIONAL REGULATOR-RELATED"/>
    <property type="match status" value="1"/>
</dbReference>
<protein>
    <submittedName>
        <fullName evidence="2">LytTR family transcriptional regulator DNA-binding domain-containing protein</fullName>
    </submittedName>
</protein>
<dbReference type="GO" id="GO:0003677">
    <property type="term" value="F:DNA binding"/>
    <property type="evidence" value="ECO:0007669"/>
    <property type="project" value="UniProtKB-KW"/>
</dbReference>
<dbReference type="RefSeq" id="WP_343809405.1">
    <property type="nucleotide sequence ID" value="NZ_BAAADS010000001.1"/>
</dbReference>
<reference evidence="2 3" key="1">
    <citation type="journal article" date="2019" name="Int. J. Syst. Evol. Microbiol.">
        <title>The Global Catalogue of Microorganisms (GCM) 10K type strain sequencing project: providing services to taxonomists for standard genome sequencing and annotation.</title>
        <authorList>
            <consortium name="The Broad Institute Genomics Platform"/>
            <consortium name="The Broad Institute Genome Sequencing Center for Infectious Disease"/>
            <person name="Wu L."/>
            <person name="Ma J."/>
        </authorList>
    </citation>
    <scope>NUCLEOTIDE SEQUENCE [LARGE SCALE GENOMIC DNA]</scope>
    <source>
        <strain evidence="2 3">JCM 15395</strain>
    </source>
</reference>
<dbReference type="Gene3D" id="2.40.50.1020">
    <property type="entry name" value="LytTr DNA-binding domain"/>
    <property type="match status" value="1"/>
</dbReference>